<dbReference type="AlphaFoldDB" id="B9TLX1"/>
<feature type="non-terminal residue" evidence="2">
    <location>
        <position position="1"/>
    </location>
</feature>
<sequence>PHPRGLRLRPGGQHHAADQPEAGGDDGAHARRRARRRGRTQVEAPAPPALPVRGRADLPAQDRGSGGVARLSLRPLDLGLERRPAAGRGRPRSRTGDPGQGARLRREPGGLRGAQHEFGRGRPPQRPQPAQGPEDVARLQGRPGRRAGRDDRRAPLRARARQVALRGRGRPGGQAAAVACAGPSRPLPVAHGPHRVRSRPPPPRRRRGRARRRTGGGRGPLRGGRAAPDRPPPPGAGTAAAGRPTGEGLRPDLDLRGRWSAGQAANRLSCAGIPREAGLRPPHREPQRLCRLPARGRRPRGRLPDLRLLRRHP</sequence>
<keyword evidence="3" id="KW-1185">Reference proteome</keyword>
<dbReference type="Proteomes" id="UP000008311">
    <property type="component" value="Unassembled WGS sequence"/>
</dbReference>
<evidence type="ECO:0000313" key="3">
    <source>
        <dbReference type="Proteomes" id="UP000008311"/>
    </source>
</evidence>
<feature type="compositionally biased region" description="Basic and acidic residues" evidence="1">
    <location>
        <begin position="104"/>
        <end position="120"/>
    </location>
</feature>
<feature type="compositionally biased region" description="Basic and acidic residues" evidence="1">
    <location>
        <begin position="302"/>
        <end position="313"/>
    </location>
</feature>
<feature type="region of interest" description="Disordered" evidence="1">
    <location>
        <begin position="272"/>
        <end position="313"/>
    </location>
</feature>
<feature type="compositionally biased region" description="Basic residues" evidence="1">
    <location>
        <begin position="192"/>
        <end position="215"/>
    </location>
</feature>
<proteinExistence type="predicted"/>
<protein>
    <submittedName>
        <fullName evidence="2">Uncharacterized protein</fullName>
    </submittedName>
</protein>
<gene>
    <name evidence="2" type="ORF">RCOM_2140940</name>
</gene>
<organism evidence="2 3">
    <name type="scientific">Ricinus communis</name>
    <name type="common">Castor bean</name>
    <dbReference type="NCBI Taxonomy" id="3988"/>
    <lineage>
        <taxon>Eukaryota</taxon>
        <taxon>Viridiplantae</taxon>
        <taxon>Streptophyta</taxon>
        <taxon>Embryophyta</taxon>
        <taxon>Tracheophyta</taxon>
        <taxon>Spermatophyta</taxon>
        <taxon>Magnoliopsida</taxon>
        <taxon>eudicotyledons</taxon>
        <taxon>Gunneridae</taxon>
        <taxon>Pentapetalae</taxon>
        <taxon>rosids</taxon>
        <taxon>fabids</taxon>
        <taxon>Malpighiales</taxon>
        <taxon>Euphorbiaceae</taxon>
        <taxon>Acalyphoideae</taxon>
        <taxon>Acalypheae</taxon>
        <taxon>Ricinus</taxon>
    </lineage>
</organism>
<feature type="region of interest" description="Disordered" evidence="1">
    <location>
        <begin position="1"/>
        <end position="254"/>
    </location>
</feature>
<feature type="compositionally biased region" description="Low complexity" evidence="1">
    <location>
        <begin position="236"/>
        <end position="246"/>
    </location>
</feature>
<evidence type="ECO:0000313" key="2">
    <source>
        <dbReference type="EMBL" id="EEF23143.1"/>
    </source>
</evidence>
<feature type="compositionally biased region" description="Basic residues" evidence="1">
    <location>
        <begin position="30"/>
        <end position="39"/>
    </location>
</feature>
<accession>B9TLX1</accession>
<name>B9TLX1_RICCO</name>
<dbReference type="EMBL" id="EQ987600">
    <property type="protein sequence ID" value="EEF23143.1"/>
    <property type="molecule type" value="Genomic_DNA"/>
</dbReference>
<evidence type="ECO:0000256" key="1">
    <source>
        <dbReference type="SAM" id="MobiDB-lite"/>
    </source>
</evidence>
<reference evidence="3" key="1">
    <citation type="journal article" date="2010" name="Nat. Biotechnol.">
        <title>Draft genome sequence of the oilseed species Ricinus communis.</title>
        <authorList>
            <person name="Chan A.P."/>
            <person name="Crabtree J."/>
            <person name="Zhao Q."/>
            <person name="Lorenzi H."/>
            <person name="Orvis J."/>
            <person name="Puiu D."/>
            <person name="Melake-Berhan A."/>
            <person name="Jones K.M."/>
            <person name="Redman J."/>
            <person name="Chen G."/>
            <person name="Cahoon E.B."/>
            <person name="Gedil M."/>
            <person name="Stanke M."/>
            <person name="Haas B.J."/>
            <person name="Wortman J.R."/>
            <person name="Fraser-Liggett C.M."/>
            <person name="Ravel J."/>
            <person name="Rabinowicz P.D."/>
        </authorList>
    </citation>
    <scope>NUCLEOTIDE SEQUENCE [LARGE SCALE GENOMIC DNA]</scope>
    <source>
        <strain evidence="3">cv. Hale</strain>
    </source>
</reference>
<dbReference type="InParanoid" id="B9TLX1"/>